<accession>A0AB40C6H6</accession>
<dbReference type="RefSeq" id="XP_039134758.1">
    <property type="nucleotide sequence ID" value="XM_039278824.1"/>
</dbReference>
<dbReference type="AlphaFoldDB" id="A0AB40C6H6"/>
<keyword evidence="1" id="KW-1185">Reference proteome</keyword>
<gene>
    <name evidence="2" type="primary">LOC120272083</name>
</gene>
<evidence type="ECO:0000313" key="2">
    <source>
        <dbReference type="RefSeq" id="XP_039134758.1"/>
    </source>
</evidence>
<dbReference type="Proteomes" id="UP001515500">
    <property type="component" value="Chromosome 11"/>
</dbReference>
<reference evidence="2" key="1">
    <citation type="submission" date="2025-08" db="UniProtKB">
        <authorList>
            <consortium name="RefSeq"/>
        </authorList>
    </citation>
    <scope>IDENTIFICATION</scope>
</reference>
<organism evidence="1 2">
    <name type="scientific">Dioscorea cayennensis subsp. rotundata</name>
    <name type="common">White Guinea yam</name>
    <name type="synonym">Dioscorea rotundata</name>
    <dbReference type="NCBI Taxonomy" id="55577"/>
    <lineage>
        <taxon>Eukaryota</taxon>
        <taxon>Viridiplantae</taxon>
        <taxon>Streptophyta</taxon>
        <taxon>Embryophyta</taxon>
        <taxon>Tracheophyta</taxon>
        <taxon>Spermatophyta</taxon>
        <taxon>Magnoliopsida</taxon>
        <taxon>Liliopsida</taxon>
        <taxon>Dioscoreales</taxon>
        <taxon>Dioscoreaceae</taxon>
        <taxon>Dioscorea</taxon>
    </lineage>
</organism>
<protein>
    <submittedName>
        <fullName evidence="2">Uncharacterized protein LOC120272083</fullName>
    </submittedName>
</protein>
<name>A0AB40C6H6_DIOCR</name>
<proteinExistence type="predicted"/>
<evidence type="ECO:0000313" key="1">
    <source>
        <dbReference type="Proteomes" id="UP001515500"/>
    </source>
</evidence>
<dbReference type="GeneID" id="120272083"/>
<sequence length="171" mass="19047">MYSQDLPSHYWNSTNAKFQMQAVQSQQNSENKSDDAFSMIMGGTQPGRVMLYGRSITPTNLKGISGGSSIKVSENFIEGIKEQIRKEVRKELEELLIAYKSSMQQEFRFMISLLQALLPGMNVNQVLGSNLNWGSPRDANSAPSQAICAQNTHSSASSHVSLVSFYKFHFS</sequence>